<keyword evidence="19" id="KW-1185">Reference proteome</keyword>
<dbReference type="GO" id="GO:0006310">
    <property type="term" value="P:DNA recombination"/>
    <property type="evidence" value="ECO:0007669"/>
    <property type="project" value="UniProtKB-UniRule"/>
</dbReference>
<comment type="similarity">
    <text evidence="1 15">Belongs to the helicase family. RecG subfamily.</text>
</comment>
<gene>
    <name evidence="18" type="ORF">MuYL_4270</name>
</gene>
<keyword evidence="8" id="KW-0238">DNA-binding</keyword>
<evidence type="ECO:0000256" key="14">
    <source>
        <dbReference type="ARBA" id="ARBA00048988"/>
    </source>
</evidence>
<feature type="domain" description="Helicase C-terminal" evidence="17">
    <location>
        <begin position="457"/>
        <end position="635"/>
    </location>
</feature>
<dbReference type="InterPro" id="IPR047112">
    <property type="entry name" value="RecG/Mfd"/>
</dbReference>
<evidence type="ECO:0000256" key="4">
    <source>
        <dbReference type="ARBA" id="ARBA00022763"/>
    </source>
</evidence>
<dbReference type="Pfam" id="PF00270">
    <property type="entry name" value="DEAD"/>
    <property type="match status" value="1"/>
</dbReference>
<dbReference type="KEGG" id="muc:MuYL_4270"/>
<keyword evidence="5 15" id="KW-0378">Hydrolase</keyword>
<dbReference type="GO" id="GO:0016887">
    <property type="term" value="F:ATP hydrolysis activity"/>
    <property type="evidence" value="ECO:0007669"/>
    <property type="project" value="RHEA"/>
</dbReference>
<dbReference type="InterPro" id="IPR045562">
    <property type="entry name" value="RecG_dom3_C"/>
</dbReference>
<accession>A0A223P206</accession>
<dbReference type="CDD" id="cd17992">
    <property type="entry name" value="DEXHc_RecG"/>
    <property type="match status" value="1"/>
</dbReference>
<dbReference type="PROSITE" id="PS51194">
    <property type="entry name" value="HELICASE_CTER"/>
    <property type="match status" value="1"/>
</dbReference>
<reference evidence="18 19" key="1">
    <citation type="submission" date="2017-08" db="EMBL/GenBank/DDBJ databases">
        <title>Complete genome sequence of Mucilaginibacter sp. strain BJC16-A31.</title>
        <authorList>
            <consortium name="Henan University of Science and Technology"/>
            <person name="You X."/>
        </authorList>
    </citation>
    <scope>NUCLEOTIDE SEQUENCE [LARGE SCALE GENOMIC DNA]</scope>
    <source>
        <strain evidence="18 19">BJC16-A31</strain>
    </source>
</reference>
<evidence type="ECO:0000256" key="12">
    <source>
        <dbReference type="ARBA" id="ARBA00034617"/>
    </source>
</evidence>
<keyword evidence="4 15" id="KW-0227">DNA damage</keyword>
<evidence type="ECO:0000256" key="10">
    <source>
        <dbReference type="ARBA" id="ARBA00023204"/>
    </source>
</evidence>
<dbReference type="OrthoDB" id="9804325at2"/>
<organism evidence="18 19">
    <name type="scientific">Mucilaginibacter xinganensis</name>
    <dbReference type="NCBI Taxonomy" id="1234841"/>
    <lineage>
        <taxon>Bacteria</taxon>
        <taxon>Pseudomonadati</taxon>
        <taxon>Bacteroidota</taxon>
        <taxon>Sphingobacteriia</taxon>
        <taxon>Sphingobacteriales</taxon>
        <taxon>Sphingobacteriaceae</taxon>
        <taxon>Mucilaginibacter</taxon>
    </lineage>
</organism>
<dbReference type="PANTHER" id="PTHR47964:SF1">
    <property type="entry name" value="ATP-DEPENDENT DNA HELICASE HOMOLOG RECG, CHLOROPLASTIC"/>
    <property type="match status" value="1"/>
</dbReference>
<keyword evidence="3 15" id="KW-0547">Nucleotide-binding</keyword>
<dbReference type="Gene3D" id="2.40.50.140">
    <property type="entry name" value="Nucleic acid-binding proteins"/>
    <property type="match status" value="1"/>
</dbReference>
<dbReference type="GO" id="GO:0006281">
    <property type="term" value="P:DNA repair"/>
    <property type="evidence" value="ECO:0007669"/>
    <property type="project" value="UniProtKB-UniRule"/>
</dbReference>
<evidence type="ECO:0000256" key="5">
    <source>
        <dbReference type="ARBA" id="ARBA00022801"/>
    </source>
</evidence>
<dbReference type="GO" id="GO:0005524">
    <property type="term" value="F:ATP binding"/>
    <property type="evidence" value="ECO:0007669"/>
    <property type="project" value="UniProtKB-KW"/>
</dbReference>
<dbReference type="SMART" id="SM00490">
    <property type="entry name" value="HELICc"/>
    <property type="match status" value="1"/>
</dbReference>
<dbReference type="GO" id="GO:0043138">
    <property type="term" value="F:3'-5' DNA helicase activity"/>
    <property type="evidence" value="ECO:0007669"/>
    <property type="project" value="UniProtKB-EC"/>
</dbReference>
<dbReference type="SUPFAM" id="SSF52540">
    <property type="entry name" value="P-loop containing nucleoside triphosphate hydrolases"/>
    <property type="match status" value="2"/>
</dbReference>
<dbReference type="GO" id="GO:0003677">
    <property type="term" value="F:DNA binding"/>
    <property type="evidence" value="ECO:0007669"/>
    <property type="project" value="UniProtKB-KW"/>
</dbReference>
<dbReference type="Pfam" id="PF00271">
    <property type="entry name" value="Helicase_C"/>
    <property type="match status" value="1"/>
</dbReference>
<dbReference type="RefSeq" id="WP_094572226.1">
    <property type="nucleotide sequence ID" value="NZ_CP022743.1"/>
</dbReference>
<comment type="function">
    <text evidence="15">Plays a critical role in recombination and DNA repair. Helps process Holliday junction intermediates to mature products by catalyzing branch migration. Has replication fork regression activity, unwinds stalled or blocked replication forks to make a HJ that can be resolved. Has a DNA unwinding activity characteristic of a DNA helicase with 3'-5' polarity.</text>
</comment>
<dbReference type="EMBL" id="CP022743">
    <property type="protein sequence ID" value="ASU36155.1"/>
    <property type="molecule type" value="Genomic_DNA"/>
</dbReference>
<evidence type="ECO:0000256" key="1">
    <source>
        <dbReference type="ARBA" id="ARBA00007504"/>
    </source>
</evidence>
<evidence type="ECO:0000256" key="3">
    <source>
        <dbReference type="ARBA" id="ARBA00022741"/>
    </source>
</evidence>
<dbReference type="Proteomes" id="UP000215002">
    <property type="component" value="Chromosome"/>
</dbReference>
<comment type="catalytic activity">
    <reaction evidence="12 15">
        <text>Couples ATP hydrolysis with the unwinding of duplex DNA by translocating in the 3'-5' direction.</text>
        <dbReference type="EC" id="5.6.2.4"/>
    </reaction>
</comment>
<evidence type="ECO:0000256" key="15">
    <source>
        <dbReference type="RuleBase" id="RU363016"/>
    </source>
</evidence>
<keyword evidence="7 15" id="KW-0067">ATP-binding</keyword>
<dbReference type="InterPro" id="IPR011545">
    <property type="entry name" value="DEAD/DEAH_box_helicase_dom"/>
</dbReference>
<evidence type="ECO:0000259" key="16">
    <source>
        <dbReference type="PROSITE" id="PS51192"/>
    </source>
</evidence>
<dbReference type="Pfam" id="PF17191">
    <property type="entry name" value="RecG_wedge"/>
    <property type="match status" value="1"/>
</dbReference>
<keyword evidence="11" id="KW-0413">Isomerase</keyword>
<dbReference type="NCBIfam" id="NF008168">
    <property type="entry name" value="PRK10917.2-2"/>
    <property type="match status" value="1"/>
</dbReference>
<protein>
    <recommendedName>
        <fullName evidence="2 15">ATP-dependent DNA helicase RecG</fullName>
        <ecNumber evidence="13 15">5.6.2.4</ecNumber>
    </recommendedName>
</protein>
<evidence type="ECO:0000259" key="17">
    <source>
        <dbReference type="PROSITE" id="PS51194"/>
    </source>
</evidence>
<dbReference type="InterPro" id="IPR027417">
    <property type="entry name" value="P-loop_NTPase"/>
</dbReference>
<evidence type="ECO:0000313" key="19">
    <source>
        <dbReference type="Proteomes" id="UP000215002"/>
    </source>
</evidence>
<evidence type="ECO:0000256" key="8">
    <source>
        <dbReference type="ARBA" id="ARBA00023125"/>
    </source>
</evidence>
<keyword evidence="6 15" id="KW-0347">Helicase</keyword>
<dbReference type="EC" id="5.6.2.4" evidence="13 15"/>
<dbReference type="PANTHER" id="PTHR47964">
    <property type="entry name" value="ATP-DEPENDENT DNA HELICASE HOMOLOG RECG, CHLOROPLASTIC"/>
    <property type="match status" value="1"/>
</dbReference>
<comment type="catalytic activity">
    <reaction evidence="14 15">
        <text>ATP + H2O = ADP + phosphate + H(+)</text>
        <dbReference type="Rhea" id="RHEA:13065"/>
        <dbReference type="ChEBI" id="CHEBI:15377"/>
        <dbReference type="ChEBI" id="CHEBI:15378"/>
        <dbReference type="ChEBI" id="CHEBI:30616"/>
        <dbReference type="ChEBI" id="CHEBI:43474"/>
        <dbReference type="ChEBI" id="CHEBI:456216"/>
        <dbReference type="EC" id="5.6.2.4"/>
    </reaction>
</comment>
<keyword evidence="10 15" id="KW-0234">DNA repair</keyword>
<dbReference type="Gene3D" id="3.40.50.300">
    <property type="entry name" value="P-loop containing nucleotide triphosphate hydrolases"/>
    <property type="match status" value="2"/>
</dbReference>
<dbReference type="AlphaFoldDB" id="A0A223P206"/>
<dbReference type="InterPro" id="IPR004609">
    <property type="entry name" value="ATP-dep_DNA_helicase_RecG"/>
</dbReference>
<dbReference type="PROSITE" id="PS51192">
    <property type="entry name" value="HELICASE_ATP_BIND_1"/>
    <property type="match status" value="1"/>
</dbReference>
<dbReference type="SMART" id="SM00487">
    <property type="entry name" value="DEXDc"/>
    <property type="match status" value="1"/>
</dbReference>
<dbReference type="InterPro" id="IPR001650">
    <property type="entry name" value="Helicase_C-like"/>
</dbReference>
<evidence type="ECO:0000256" key="6">
    <source>
        <dbReference type="ARBA" id="ARBA00022806"/>
    </source>
</evidence>
<name>A0A223P206_9SPHI</name>
<evidence type="ECO:0000256" key="13">
    <source>
        <dbReference type="ARBA" id="ARBA00034808"/>
    </source>
</evidence>
<dbReference type="InterPro" id="IPR033454">
    <property type="entry name" value="RecG_wedge"/>
</dbReference>
<dbReference type="InterPro" id="IPR014001">
    <property type="entry name" value="Helicase_ATP-bd"/>
</dbReference>
<proteinExistence type="inferred from homology"/>
<dbReference type="CDD" id="cd04488">
    <property type="entry name" value="RecG_wedge_OBF"/>
    <property type="match status" value="1"/>
</dbReference>
<evidence type="ECO:0000256" key="7">
    <source>
        <dbReference type="ARBA" id="ARBA00022840"/>
    </source>
</evidence>
<dbReference type="NCBIfam" id="TIGR00643">
    <property type="entry name" value="recG"/>
    <property type="match status" value="1"/>
</dbReference>
<evidence type="ECO:0000313" key="18">
    <source>
        <dbReference type="EMBL" id="ASU36155.1"/>
    </source>
</evidence>
<evidence type="ECO:0000256" key="2">
    <source>
        <dbReference type="ARBA" id="ARBA00017846"/>
    </source>
</evidence>
<dbReference type="Pfam" id="PF19833">
    <property type="entry name" value="RecG_dom3_C"/>
    <property type="match status" value="1"/>
</dbReference>
<sequence length="702" mass="80470">MNTKVFETPIEYLKGVGLHRAEILKKELQVFNFSDLLNYFPYKYIDRTRFYKIRDIQPDLPYVQVLARLTHKEIIGEKRSSRLVAQAQDDTGLIELVWFQGVKWIEKTLIPGKVYVLFGKPTFFNGKVQMAHPEMELYSTEVQQRKGNLTLQPAYNSTEKLKQFSLDSKGIMKLVAALLEQQLHDIHENLPLYIINQFKLTGRAEAYKNIHFPDNSTKLNEAQYRLKFEELFFLQLKLLKNKLLHTQKFKGNIFDTIGEIFNAFYHHKLPFPLTNAQKRVLKEIRLDTQRGVQMNRLLQGDVGSGKTVVALMSMLIAIDNGFQTCIMAPTEILANQHYQTIKELVGDDFIEVGLLTGSTKQKDRNVLHQKLESGQLKILIGTHALIEDKVQYKNLGFVVIDEQHRFGVEQRAKLWRKNTIPPHILVMTATPIPRTLAMTLYGDLDISVIDELPAGRKPIQTVHYYENQRLAMFGFMKREIAKGRQVYIVYPLIQESEKLDLKNLMDGIEVMAHEFPLPQYRISIVHGKLKAAEKQFEMNRFIKGETQIMVATTVIEVGVNIPNASVMIIENAERFGLSQLHQLRGRVGRGAEQSFCILMSSHKLSHDGKIRLNTMVKTNNGFEIAETDLQLRGPGNIEGTQQSGVLDLKVANLVTDQELLIKVRKCVESIFEKDPQLASPENLILHSSFKTKQDGLTWDKIS</sequence>
<dbReference type="SUPFAM" id="SSF50249">
    <property type="entry name" value="Nucleic acid-binding proteins"/>
    <property type="match status" value="1"/>
</dbReference>
<feature type="domain" description="Helicase ATP-binding" evidence="16">
    <location>
        <begin position="287"/>
        <end position="449"/>
    </location>
</feature>
<evidence type="ECO:0000256" key="9">
    <source>
        <dbReference type="ARBA" id="ARBA00023172"/>
    </source>
</evidence>
<keyword evidence="9 15" id="KW-0233">DNA recombination</keyword>
<evidence type="ECO:0000256" key="11">
    <source>
        <dbReference type="ARBA" id="ARBA00023235"/>
    </source>
</evidence>
<dbReference type="NCBIfam" id="NF008165">
    <property type="entry name" value="PRK10917.1-3"/>
    <property type="match status" value="1"/>
</dbReference>
<dbReference type="InterPro" id="IPR012340">
    <property type="entry name" value="NA-bd_OB-fold"/>
</dbReference>